<feature type="region of interest" description="Disordered" evidence="1">
    <location>
        <begin position="72"/>
        <end position="127"/>
    </location>
</feature>
<sequence length="127" mass="13823">MPASCSVCIAVVFPVGPAGPSMITIFFSPLFSCRRMAGMLFSSCRKVISFHLAFCPLLVLLPRDTLNGEGGDRMTKLYKPGEDNKPAGTYHEVGPRGGQVDNPRIVHIDPGDRLPPTQDNGHKWKKG</sequence>
<accession>A0A8S5MH11</accession>
<protein>
    <submittedName>
        <fullName evidence="2">YjzC-like protein</fullName>
    </submittedName>
</protein>
<evidence type="ECO:0000313" key="2">
    <source>
        <dbReference type="EMBL" id="DAD81534.1"/>
    </source>
</evidence>
<feature type="compositionally biased region" description="Basic and acidic residues" evidence="1">
    <location>
        <begin position="72"/>
        <end position="85"/>
    </location>
</feature>
<organism evidence="2">
    <name type="scientific">Siphoviridae sp. ct7es18</name>
    <dbReference type="NCBI Taxonomy" id="2826166"/>
    <lineage>
        <taxon>Viruses</taxon>
        <taxon>Duplodnaviria</taxon>
        <taxon>Heunggongvirae</taxon>
        <taxon>Uroviricota</taxon>
        <taxon>Caudoviricetes</taxon>
    </lineage>
</organism>
<reference evidence="2" key="1">
    <citation type="journal article" date="2021" name="Proc. Natl. Acad. Sci. U.S.A.">
        <title>A Catalog of Tens of Thousands of Viruses from Human Metagenomes Reveals Hidden Associations with Chronic Diseases.</title>
        <authorList>
            <person name="Tisza M.J."/>
            <person name="Buck C.B."/>
        </authorList>
    </citation>
    <scope>NUCLEOTIDE SEQUENCE</scope>
    <source>
        <strain evidence="2">Ct7es18</strain>
    </source>
</reference>
<name>A0A8S5MH11_9CAUD</name>
<proteinExistence type="predicted"/>
<dbReference type="Pfam" id="PF14168">
    <property type="entry name" value="YjzC"/>
    <property type="match status" value="1"/>
</dbReference>
<dbReference type="EMBL" id="BK014903">
    <property type="protein sequence ID" value="DAD81534.1"/>
    <property type="molecule type" value="Genomic_DNA"/>
</dbReference>
<dbReference type="InterPro" id="IPR025549">
    <property type="entry name" value="YjzC"/>
</dbReference>
<evidence type="ECO:0000256" key="1">
    <source>
        <dbReference type="SAM" id="MobiDB-lite"/>
    </source>
</evidence>